<keyword evidence="6 9" id="KW-0443">Lipid metabolism</keyword>
<dbReference type="InterPro" id="IPR013747">
    <property type="entry name" value="ACP_syn_III_C"/>
</dbReference>
<keyword evidence="9" id="KW-0511">Multifunctional enzyme</keyword>
<comment type="pathway">
    <text evidence="9">Lipid metabolism; fatty acid biosynthesis.</text>
</comment>
<dbReference type="GO" id="GO:0006633">
    <property type="term" value="P:fatty acid biosynthetic process"/>
    <property type="evidence" value="ECO:0007669"/>
    <property type="project" value="UniProtKB-UniRule"/>
</dbReference>
<dbReference type="EMBL" id="SMCQ01000001">
    <property type="protein sequence ID" value="TCW02718.1"/>
    <property type="molecule type" value="Genomic_DNA"/>
</dbReference>
<dbReference type="NCBIfam" id="NF006829">
    <property type="entry name" value="PRK09352.1"/>
    <property type="match status" value="1"/>
</dbReference>
<dbReference type="InterPro" id="IPR016039">
    <property type="entry name" value="Thiolase-like"/>
</dbReference>
<evidence type="ECO:0000313" key="12">
    <source>
        <dbReference type="EMBL" id="TCW02718.1"/>
    </source>
</evidence>
<evidence type="ECO:0000256" key="6">
    <source>
        <dbReference type="ARBA" id="ARBA00023098"/>
    </source>
</evidence>
<sequence length="328" mass="35979">MNQIKILGSGIAKANQKITNFDLEKRVDTSDEWIVQRTGISSRYVSVGENTSDLAVRAALQAIDNAQIQKEDIDVIIVATMTPDCMTPSTACLVQAKLGLNDYPILAFDLNAACSGFLYAFQVASDLLNRYQNILVIGSETLSKMIDWNDRSTCVLFGDGAGAVIMSRGQSKLYHYANSEGDLNGVLKAEGLPLIEHLENHQPIQSFLTMQGNDVFRFAVRVLKESIEQVLELAQLSIDDIDLIIPHQANLRIINHVAKKMKVDISKFYVNLQDYGNTSAASIPIAYALARQEGLIDEHKRIILVGFGSGLTYGATLIDKAGGENDVK</sequence>
<comment type="subcellular location">
    <subcellularLocation>
        <location evidence="9">Cytoplasm</location>
    </subcellularLocation>
</comment>
<feature type="domain" description="Beta-ketoacyl-[acyl-carrier-protein] synthase III C-terminal" evidence="10">
    <location>
        <begin position="231"/>
        <end position="318"/>
    </location>
</feature>
<dbReference type="NCBIfam" id="TIGR00747">
    <property type="entry name" value="fabH"/>
    <property type="match status" value="1"/>
</dbReference>
<comment type="function">
    <text evidence="9">Catalyzes the condensation reaction of fatty acid synthesis by the addition to an acyl acceptor of two carbons from malonyl-ACP. Catalyzes the first condensation reaction which initiates fatty acid synthesis and may therefore play a role in governing the total rate of fatty acid production. Possesses both acetoacetyl-ACP synthase and acetyl transacylase activities. Its substrate specificity determines the biosynthesis of branched-chain and/or straight-chain of fatty acids.</text>
</comment>
<gene>
    <name evidence="9" type="primary">fabH</name>
    <name evidence="12" type="ORF">EDD60_10115</name>
</gene>
<dbReference type="CDD" id="cd00830">
    <property type="entry name" value="KAS_III"/>
    <property type="match status" value="1"/>
</dbReference>
<evidence type="ECO:0000256" key="5">
    <source>
        <dbReference type="ARBA" id="ARBA00022832"/>
    </source>
</evidence>
<keyword evidence="4 9" id="KW-0808">Transferase</keyword>
<dbReference type="GO" id="GO:0033818">
    <property type="term" value="F:beta-ketoacyl-acyl-carrier-protein synthase III activity"/>
    <property type="evidence" value="ECO:0007669"/>
    <property type="project" value="UniProtKB-UniRule"/>
</dbReference>
<dbReference type="UniPathway" id="UPA00094"/>
<evidence type="ECO:0000259" key="10">
    <source>
        <dbReference type="Pfam" id="PF08541"/>
    </source>
</evidence>
<proteinExistence type="inferred from homology"/>
<feature type="active site" evidence="9">
    <location>
        <position position="247"/>
    </location>
</feature>
<keyword evidence="5 9" id="KW-0276">Fatty acid metabolism</keyword>
<dbReference type="PANTHER" id="PTHR34069:SF2">
    <property type="entry name" value="BETA-KETOACYL-[ACYL-CARRIER-PROTEIN] SYNTHASE III"/>
    <property type="match status" value="1"/>
</dbReference>
<keyword evidence="7 9" id="KW-0275">Fatty acid biosynthesis</keyword>
<keyword evidence="3 9" id="KW-0444">Lipid biosynthesis</keyword>
<comment type="caution">
    <text evidence="12">The sequence shown here is derived from an EMBL/GenBank/DDBJ whole genome shotgun (WGS) entry which is preliminary data.</text>
</comment>
<reference evidence="12 13" key="1">
    <citation type="submission" date="2019-03" db="EMBL/GenBank/DDBJ databases">
        <title>Genomic Encyclopedia of Type Strains, Phase IV (KMG-IV): sequencing the most valuable type-strain genomes for metagenomic binning, comparative biology and taxonomic classification.</title>
        <authorList>
            <person name="Goeker M."/>
        </authorList>
    </citation>
    <scope>NUCLEOTIDE SEQUENCE [LARGE SCALE GENOMIC DNA]</scope>
    <source>
        <strain evidence="12 13">DSM 29487</strain>
    </source>
</reference>
<name>A0A4R3Z6B6_9FIRM</name>
<dbReference type="GO" id="GO:0005737">
    <property type="term" value="C:cytoplasm"/>
    <property type="evidence" value="ECO:0007669"/>
    <property type="project" value="UniProtKB-SubCell"/>
</dbReference>
<dbReference type="Proteomes" id="UP000295515">
    <property type="component" value="Unassembled WGS sequence"/>
</dbReference>
<dbReference type="GO" id="GO:0044550">
    <property type="term" value="P:secondary metabolite biosynthetic process"/>
    <property type="evidence" value="ECO:0007669"/>
    <property type="project" value="TreeGrafter"/>
</dbReference>
<protein>
    <recommendedName>
        <fullName evidence="9">Beta-ketoacyl-[acyl-carrier-protein] synthase III</fullName>
        <shortName evidence="9">Beta-ketoacyl-ACP synthase III</shortName>
        <shortName evidence="9">KAS III</shortName>
        <ecNumber evidence="9">2.3.1.180</ecNumber>
    </recommendedName>
    <alternativeName>
        <fullName evidence="9">3-oxoacyl-[acyl-carrier-protein] synthase 3</fullName>
    </alternativeName>
    <alternativeName>
        <fullName evidence="9">3-oxoacyl-[acyl-carrier-protein] synthase III</fullName>
    </alternativeName>
</protein>
<dbReference type="HAMAP" id="MF_01815">
    <property type="entry name" value="FabH"/>
    <property type="match status" value="1"/>
</dbReference>
<feature type="domain" description="Beta-ketoacyl-[acyl-carrier-protein] synthase III N-terminal" evidence="11">
    <location>
        <begin position="108"/>
        <end position="171"/>
    </location>
</feature>
<evidence type="ECO:0000256" key="3">
    <source>
        <dbReference type="ARBA" id="ARBA00022516"/>
    </source>
</evidence>
<dbReference type="PANTHER" id="PTHR34069">
    <property type="entry name" value="3-OXOACYL-[ACYL-CARRIER-PROTEIN] SYNTHASE 3"/>
    <property type="match status" value="1"/>
</dbReference>
<dbReference type="AlphaFoldDB" id="A0A4R3Z6B6"/>
<dbReference type="InterPro" id="IPR004655">
    <property type="entry name" value="FabH"/>
</dbReference>
<dbReference type="GeneID" id="98913846"/>
<comment type="catalytic activity">
    <reaction evidence="9">
        <text>malonyl-[ACP] + acetyl-CoA + H(+) = 3-oxobutanoyl-[ACP] + CO2 + CoA</text>
        <dbReference type="Rhea" id="RHEA:12080"/>
        <dbReference type="Rhea" id="RHEA-COMP:9623"/>
        <dbReference type="Rhea" id="RHEA-COMP:9625"/>
        <dbReference type="ChEBI" id="CHEBI:15378"/>
        <dbReference type="ChEBI" id="CHEBI:16526"/>
        <dbReference type="ChEBI" id="CHEBI:57287"/>
        <dbReference type="ChEBI" id="CHEBI:57288"/>
        <dbReference type="ChEBI" id="CHEBI:78449"/>
        <dbReference type="ChEBI" id="CHEBI:78450"/>
        <dbReference type="EC" id="2.3.1.180"/>
    </reaction>
</comment>
<dbReference type="RefSeq" id="WP_066444938.1">
    <property type="nucleotide sequence ID" value="NZ_CAUWFI010000002.1"/>
</dbReference>
<evidence type="ECO:0000313" key="13">
    <source>
        <dbReference type="Proteomes" id="UP000295515"/>
    </source>
</evidence>
<comment type="domain">
    <text evidence="9">The last Arg residue of the ACP-binding site is essential for the weak association between ACP/AcpP and FabH.</text>
</comment>
<dbReference type="InterPro" id="IPR013751">
    <property type="entry name" value="ACP_syn_III_N"/>
</dbReference>
<dbReference type="Pfam" id="PF08541">
    <property type="entry name" value="ACP_syn_III_C"/>
    <property type="match status" value="1"/>
</dbReference>
<feature type="active site" evidence="9">
    <location>
        <position position="114"/>
    </location>
</feature>
<dbReference type="SUPFAM" id="SSF53901">
    <property type="entry name" value="Thiolase-like"/>
    <property type="match status" value="1"/>
</dbReference>
<keyword evidence="13" id="KW-1185">Reference proteome</keyword>
<comment type="similarity">
    <text evidence="1 9">Belongs to the thiolase-like superfamily. FabH family.</text>
</comment>
<evidence type="ECO:0000256" key="2">
    <source>
        <dbReference type="ARBA" id="ARBA00022490"/>
    </source>
</evidence>
<evidence type="ECO:0000256" key="8">
    <source>
        <dbReference type="ARBA" id="ARBA00023315"/>
    </source>
</evidence>
<dbReference type="EC" id="2.3.1.180" evidence="9"/>
<dbReference type="Pfam" id="PF08545">
    <property type="entry name" value="ACP_syn_III"/>
    <property type="match status" value="1"/>
</dbReference>
<keyword evidence="8 9" id="KW-0012">Acyltransferase</keyword>
<evidence type="ECO:0000256" key="1">
    <source>
        <dbReference type="ARBA" id="ARBA00008642"/>
    </source>
</evidence>
<keyword evidence="2 9" id="KW-0963">Cytoplasm</keyword>
<evidence type="ECO:0000256" key="7">
    <source>
        <dbReference type="ARBA" id="ARBA00023160"/>
    </source>
</evidence>
<feature type="active site" evidence="9">
    <location>
        <position position="277"/>
    </location>
</feature>
<accession>A0A4R3Z6B6</accession>
<feature type="region of interest" description="ACP-binding" evidence="9">
    <location>
        <begin position="248"/>
        <end position="252"/>
    </location>
</feature>
<organism evidence="12 13">
    <name type="scientific">Longibaculum muris</name>
    <dbReference type="NCBI Taxonomy" id="1796628"/>
    <lineage>
        <taxon>Bacteria</taxon>
        <taxon>Bacillati</taxon>
        <taxon>Bacillota</taxon>
        <taxon>Erysipelotrichia</taxon>
        <taxon>Erysipelotrichales</taxon>
        <taxon>Coprobacillaceae</taxon>
        <taxon>Longibaculum</taxon>
    </lineage>
</organism>
<dbReference type="Gene3D" id="3.40.47.10">
    <property type="match status" value="1"/>
</dbReference>
<evidence type="ECO:0000259" key="11">
    <source>
        <dbReference type="Pfam" id="PF08545"/>
    </source>
</evidence>
<comment type="subunit">
    <text evidence="9">Homodimer.</text>
</comment>
<dbReference type="GO" id="GO:0004315">
    <property type="term" value="F:3-oxoacyl-[acyl-carrier-protein] synthase activity"/>
    <property type="evidence" value="ECO:0007669"/>
    <property type="project" value="InterPro"/>
</dbReference>
<evidence type="ECO:0000256" key="4">
    <source>
        <dbReference type="ARBA" id="ARBA00022679"/>
    </source>
</evidence>
<evidence type="ECO:0000256" key="9">
    <source>
        <dbReference type="HAMAP-Rule" id="MF_01815"/>
    </source>
</evidence>